<comment type="similarity">
    <text evidence="3 10">Belongs to the ATPase gamma chain family.</text>
</comment>
<dbReference type="HAMAP" id="MF_00815">
    <property type="entry name" value="ATP_synth_gamma_bact"/>
    <property type="match status" value="1"/>
</dbReference>
<name>A0ABW3IAM9_9PAST</name>
<gene>
    <name evidence="10 11" type="primary">atpG</name>
    <name evidence="11" type="ORF">ACFQ02_07545</name>
</gene>
<dbReference type="PANTHER" id="PTHR11693:SF22">
    <property type="entry name" value="ATP SYNTHASE SUBUNIT GAMMA, MITOCHONDRIAL"/>
    <property type="match status" value="1"/>
</dbReference>
<dbReference type="SUPFAM" id="SSF52943">
    <property type="entry name" value="ATP synthase (F1-ATPase), gamma subunit"/>
    <property type="match status" value="1"/>
</dbReference>
<accession>A0ABW3IAM9</accession>
<sequence>MAGAKEIRTKISSVQSTQKITKAMEMVAASKMRKTQERMSASRPYSDAIRNVISHVSKASIGYKHPFLVERDIKRIGILLVSTDRGLCGGLNINLFKNLLNNIKSWKEQNIDVSLGLIGSKGINFFHNLGLDIKAQHSGMGDNPSLEELIGIANRMFESYKNGKLDAVYIAYNKFINTMSQKPTLEKLVPLPELENDNLGDVNKTWDYLYEPEPKLLLDSLLVRYLESQVYQAVVENLASEQAARMVAMKAATDNAGNLIKDLQLVYNKARQTSITNELNEIVAGAAAI</sequence>
<comment type="subunit">
    <text evidence="10">F-type ATPases have 2 components, CF(1) - the catalytic core - and CF(0) - the membrane proton channel. CF(1) has five subunits: alpha(3), beta(3), gamma(1), delta(1), epsilon(1). CF(0) has three main subunits: a, b and c.</text>
</comment>
<evidence type="ECO:0000256" key="7">
    <source>
        <dbReference type="ARBA" id="ARBA00023136"/>
    </source>
</evidence>
<dbReference type="PROSITE" id="PS00153">
    <property type="entry name" value="ATPASE_GAMMA"/>
    <property type="match status" value="1"/>
</dbReference>
<evidence type="ECO:0000256" key="1">
    <source>
        <dbReference type="ARBA" id="ARBA00003456"/>
    </source>
</evidence>
<organism evidence="11 12">
    <name type="scientific">Seminibacterium arietis</name>
    <dbReference type="NCBI Taxonomy" id="1173502"/>
    <lineage>
        <taxon>Bacteria</taxon>
        <taxon>Pseudomonadati</taxon>
        <taxon>Pseudomonadota</taxon>
        <taxon>Gammaproteobacteria</taxon>
        <taxon>Pasteurellales</taxon>
        <taxon>Pasteurellaceae</taxon>
        <taxon>Seminibacterium</taxon>
    </lineage>
</organism>
<dbReference type="CDD" id="cd12151">
    <property type="entry name" value="F1-ATPase_gamma"/>
    <property type="match status" value="1"/>
</dbReference>
<dbReference type="InterPro" id="IPR000131">
    <property type="entry name" value="ATP_synth_F1_gsu"/>
</dbReference>
<keyword evidence="8 10" id="KW-0139">CF(1)</keyword>
<dbReference type="NCBIfam" id="TIGR01146">
    <property type="entry name" value="ATPsyn_F1gamma"/>
    <property type="match status" value="1"/>
</dbReference>
<evidence type="ECO:0000256" key="4">
    <source>
        <dbReference type="ARBA" id="ARBA00022448"/>
    </source>
</evidence>
<keyword evidence="9 10" id="KW-0066">ATP synthesis</keyword>
<dbReference type="PRINTS" id="PR00126">
    <property type="entry name" value="ATPASEGAMMA"/>
</dbReference>
<dbReference type="InterPro" id="IPR035968">
    <property type="entry name" value="ATP_synth_F1_ATPase_gsu"/>
</dbReference>
<reference evidence="12" key="1">
    <citation type="journal article" date="2019" name="Int. J. Syst. Evol. Microbiol.">
        <title>The Global Catalogue of Microorganisms (GCM) 10K type strain sequencing project: providing services to taxonomists for standard genome sequencing and annotation.</title>
        <authorList>
            <consortium name="The Broad Institute Genomics Platform"/>
            <consortium name="The Broad Institute Genome Sequencing Center for Infectious Disease"/>
            <person name="Wu L."/>
            <person name="Ma J."/>
        </authorList>
    </citation>
    <scope>NUCLEOTIDE SEQUENCE [LARGE SCALE GENOMIC DNA]</scope>
    <source>
        <strain evidence="12">CCUG 61707</strain>
    </source>
</reference>
<keyword evidence="4 10" id="KW-0813">Transport</keyword>
<dbReference type="Gene3D" id="3.40.1380.10">
    <property type="match status" value="1"/>
</dbReference>
<dbReference type="Pfam" id="PF00231">
    <property type="entry name" value="ATP-synt"/>
    <property type="match status" value="1"/>
</dbReference>
<evidence type="ECO:0000313" key="12">
    <source>
        <dbReference type="Proteomes" id="UP001596996"/>
    </source>
</evidence>
<evidence type="ECO:0000256" key="3">
    <source>
        <dbReference type="ARBA" id="ARBA00007681"/>
    </source>
</evidence>
<keyword evidence="7 10" id="KW-0472">Membrane</keyword>
<comment type="subcellular location">
    <subcellularLocation>
        <location evidence="10">Cell membrane</location>
        <topology evidence="10">Peripheral membrane protein</topology>
    </subcellularLocation>
    <subcellularLocation>
        <location evidence="2">Membrane</location>
        <topology evidence="2">Peripheral membrane protein</topology>
    </subcellularLocation>
</comment>
<evidence type="ECO:0000256" key="8">
    <source>
        <dbReference type="ARBA" id="ARBA00023196"/>
    </source>
</evidence>
<evidence type="ECO:0000256" key="9">
    <source>
        <dbReference type="ARBA" id="ARBA00023310"/>
    </source>
</evidence>
<dbReference type="RefSeq" id="WP_380821310.1">
    <property type="nucleotide sequence ID" value="NZ_JBHTJN010000012.1"/>
</dbReference>
<dbReference type="PANTHER" id="PTHR11693">
    <property type="entry name" value="ATP SYNTHASE GAMMA CHAIN"/>
    <property type="match status" value="1"/>
</dbReference>
<keyword evidence="6 10" id="KW-0406">Ion transport</keyword>
<dbReference type="Proteomes" id="UP001596996">
    <property type="component" value="Unassembled WGS sequence"/>
</dbReference>
<comment type="function">
    <text evidence="1 10">Produces ATP from ADP in the presence of a proton gradient across the membrane. The gamma chain is believed to be important in regulating ATPase activity and the flow of protons through the CF(0) complex.</text>
</comment>
<evidence type="ECO:0000256" key="2">
    <source>
        <dbReference type="ARBA" id="ARBA00004170"/>
    </source>
</evidence>
<dbReference type="Gene3D" id="1.10.287.80">
    <property type="entry name" value="ATP synthase, gamma subunit, helix hairpin domain"/>
    <property type="match status" value="1"/>
</dbReference>
<evidence type="ECO:0000256" key="5">
    <source>
        <dbReference type="ARBA" id="ARBA00022781"/>
    </source>
</evidence>
<protein>
    <recommendedName>
        <fullName evidence="10">ATP synthase gamma chain</fullName>
    </recommendedName>
    <alternativeName>
        <fullName evidence="10">ATP synthase F1 sector gamma subunit</fullName>
    </alternativeName>
    <alternativeName>
        <fullName evidence="10">F-ATPase gamma subunit</fullName>
    </alternativeName>
</protein>
<dbReference type="InterPro" id="IPR023632">
    <property type="entry name" value="ATP_synth_F1_gsu_CS"/>
</dbReference>
<evidence type="ECO:0000313" key="11">
    <source>
        <dbReference type="EMBL" id="MFD0966690.1"/>
    </source>
</evidence>
<comment type="caution">
    <text evidence="11">The sequence shown here is derived from an EMBL/GenBank/DDBJ whole genome shotgun (WGS) entry which is preliminary data.</text>
</comment>
<dbReference type="EMBL" id="JBHTJN010000012">
    <property type="protein sequence ID" value="MFD0966690.1"/>
    <property type="molecule type" value="Genomic_DNA"/>
</dbReference>
<evidence type="ECO:0000256" key="6">
    <source>
        <dbReference type="ARBA" id="ARBA00023065"/>
    </source>
</evidence>
<keyword evidence="10" id="KW-1003">Cell membrane</keyword>
<keyword evidence="5 10" id="KW-0375">Hydrogen ion transport</keyword>
<dbReference type="NCBIfam" id="NF004144">
    <property type="entry name" value="PRK05621.1-1"/>
    <property type="match status" value="1"/>
</dbReference>
<proteinExistence type="inferred from homology"/>
<evidence type="ECO:0000256" key="10">
    <source>
        <dbReference type="HAMAP-Rule" id="MF_00815"/>
    </source>
</evidence>
<keyword evidence="12" id="KW-1185">Reference proteome</keyword>